<proteinExistence type="predicted"/>
<gene>
    <name evidence="2" type="ORF">B0T14DRAFT_501029</name>
</gene>
<accession>A0AA39U465</accession>
<dbReference type="AlphaFoldDB" id="A0AA39U465"/>
<keyword evidence="3" id="KW-1185">Reference proteome</keyword>
<dbReference type="EMBL" id="JAULSU010000007">
    <property type="protein sequence ID" value="KAK0612078.1"/>
    <property type="molecule type" value="Genomic_DNA"/>
</dbReference>
<organism evidence="2 3">
    <name type="scientific">Immersiella caudata</name>
    <dbReference type="NCBI Taxonomy" id="314043"/>
    <lineage>
        <taxon>Eukaryota</taxon>
        <taxon>Fungi</taxon>
        <taxon>Dikarya</taxon>
        <taxon>Ascomycota</taxon>
        <taxon>Pezizomycotina</taxon>
        <taxon>Sordariomycetes</taxon>
        <taxon>Sordariomycetidae</taxon>
        <taxon>Sordariales</taxon>
        <taxon>Lasiosphaeriaceae</taxon>
        <taxon>Immersiella</taxon>
    </lineage>
</organism>
<evidence type="ECO:0000313" key="2">
    <source>
        <dbReference type="EMBL" id="KAK0612078.1"/>
    </source>
</evidence>
<evidence type="ECO:0000256" key="1">
    <source>
        <dbReference type="SAM" id="MobiDB-lite"/>
    </source>
</evidence>
<sequence>MFEGLPLAFDPFFGISHSAGTESRDLLADWASSVQEDMPRSTRASRSGGSHSAESRTPAPAAYWDGNTIDPRLLQQRGPLYSTAESSQDATWDLRPTPSASFTDFGAGSFAAHSDPNSDESLPSYTTTSGSYDYGFGGDSGPSNNYGYCPTQNPLFASAPYSASVNGLAAPTGNYYLTVPQPDTRVSEI</sequence>
<reference evidence="2" key="1">
    <citation type="submission" date="2023-06" db="EMBL/GenBank/DDBJ databases">
        <title>Genome-scale phylogeny and comparative genomics of the fungal order Sordariales.</title>
        <authorList>
            <consortium name="Lawrence Berkeley National Laboratory"/>
            <person name="Hensen N."/>
            <person name="Bonometti L."/>
            <person name="Westerberg I."/>
            <person name="Brannstrom I.O."/>
            <person name="Guillou S."/>
            <person name="Cros-Aarteil S."/>
            <person name="Calhoun S."/>
            <person name="Haridas S."/>
            <person name="Kuo A."/>
            <person name="Mondo S."/>
            <person name="Pangilinan J."/>
            <person name="Riley R."/>
            <person name="Labutti K."/>
            <person name="Andreopoulos B."/>
            <person name="Lipzen A."/>
            <person name="Chen C."/>
            <person name="Yanf M."/>
            <person name="Daum C."/>
            <person name="Ng V."/>
            <person name="Clum A."/>
            <person name="Steindorff A."/>
            <person name="Ohm R."/>
            <person name="Martin F."/>
            <person name="Silar P."/>
            <person name="Natvig D."/>
            <person name="Lalanne C."/>
            <person name="Gautier V."/>
            <person name="Ament-Velasquez S.L."/>
            <person name="Kruys A."/>
            <person name="Hutchinson M.I."/>
            <person name="Powell A.J."/>
            <person name="Barry K."/>
            <person name="Miller A.N."/>
            <person name="Grigoriev I.V."/>
            <person name="Debuchy R."/>
            <person name="Gladieux P."/>
            <person name="Thoren M.H."/>
            <person name="Johannesson H."/>
        </authorList>
    </citation>
    <scope>NUCLEOTIDE SEQUENCE</scope>
    <source>
        <strain evidence="2">CBS 606.72</strain>
    </source>
</reference>
<feature type="region of interest" description="Disordered" evidence="1">
    <location>
        <begin position="30"/>
        <end position="66"/>
    </location>
</feature>
<name>A0AA39U465_9PEZI</name>
<feature type="compositionally biased region" description="Polar residues" evidence="1">
    <location>
        <begin position="42"/>
        <end position="52"/>
    </location>
</feature>
<evidence type="ECO:0000313" key="3">
    <source>
        <dbReference type="Proteomes" id="UP001175000"/>
    </source>
</evidence>
<comment type="caution">
    <text evidence="2">The sequence shown here is derived from an EMBL/GenBank/DDBJ whole genome shotgun (WGS) entry which is preliminary data.</text>
</comment>
<dbReference type="Proteomes" id="UP001175000">
    <property type="component" value="Unassembled WGS sequence"/>
</dbReference>
<protein>
    <submittedName>
        <fullName evidence="2">Uncharacterized protein</fullName>
    </submittedName>
</protein>